<gene>
    <name evidence="1" type="ORF">BC353_18600</name>
</gene>
<proteinExistence type="predicted"/>
<dbReference type="Proteomes" id="UP000266701">
    <property type="component" value="Unassembled WGS sequence"/>
</dbReference>
<evidence type="ECO:0000313" key="2">
    <source>
        <dbReference type="Proteomes" id="UP000266701"/>
    </source>
</evidence>
<evidence type="ECO:0000313" key="1">
    <source>
        <dbReference type="EMBL" id="RGP91352.1"/>
    </source>
</evidence>
<comment type="caution">
    <text evidence="1">The sequence shown here is derived from an EMBL/GenBank/DDBJ whole genome shotgun (WGS) entry which is preliminary data.</text>
</comment>
<organism evidence="1 2">
    <name type="scientific">Vibrio cholerae</name>
    <dbReference type="NCBI Taxonomy" id="666"/>
    <lineage>
        <taxon>Bacteria</taxon>
        <taxon>Pseudomonadati</taxon>
        <taxon>Pseudomonadota</taxon>
        <taxon>Gammaproteobacteria</taxon>
        <taxon>Vibrionales</taxon>
        <taxon>Vibrionaceae</taxon>
        <taxon>Vibrio</taxon>
    </lineage>
</organism>
<name>A0A395UF17_VIBCL</name>
<dbReference type="AlphaFoldDB" id="A0A395UF17"/>
<dbReference type="EMBL" id="MCBA01000007">
    <property type="protein sequence ID" value="RGP91352.1"/>
    <property type="molecule type" value="Genomic_DNA"/>
</dbReference>
<protein>
    <submittedName>
        <fullName evidence="1">Uncharacterized protein</fullName>
    </submittedName>
</protein>
<accession>A0A395UF17</accession>
<sequence>MRIKAQIESGRITEEISLLLEQELVEIELLKPNSWDVKFIKNMIRHGRKLTEPQKRELERILQDHILAEDYPNGIEL</sequence>
<reference evidence="1 2" key="1">
    <citation type="journal article" date="2017" name="Emerg. Infect. Dis.">
        <title>Carbapenemase VCC-1-Producing Vibrio cholerae in Coastal Waters of Germany.</title>
        <authorList>
            <person name="Hammerl J.A."/>
            <person name="Jackel C."/>
            <person name="Bortolaia V."/>
            <person name="Schwartz K."/>
            <person name="Bier N."/>
            <person name="Hendriksen R.S."/>
            <person name="Guerra B."/>
            <person name="Strauch E."/>
        </authorList>
    </citation>
    <scope>NUCLEOTIDE SEQUENCE [LARGE SCALE GENOMIC DNA]</scope>
    <source>
        <strain evidence="1 2">VN-2825</strain>
    </source>
</reference>